<comment type="function">
    <text evidence="1 7">Its primary function is the prevention of hypercalcemia. Upon release into the circulation, it lowers calcium transport by the gills, thereby reducing its rate of influx from the environment into the extracellular compartment. STC also stimulates phosphate reabsorption by renal proximal tubules. The consequence of this action is increased levels of plasma phosphate, which combines with excess calcium and promotes its disposal into bone and scales.</text>
</comment>
<name>W5UDK0_ICTPU</name>
<keyword evidence="6 7" id="KW-1015">Disulfide bond</keyword>
<feature type="signal peptide" evidence="8">
    <location>
        <begin position="1"/>
        <end position="17"/>
    </location>
</feature>
<dbReference type="PANTHER" id="PTHR11245">
    <property type="entry name" value="STANNIOCALCIN"/>
    <property type="match status" value="1"/>
</dbReference>
<keyword evidence="8" id="KW-0732">Signal</keyword>
<reference evidence="11" key="3">
    <citation type="submission" date="2025-04" db="UniProtKB">
        <authorList>
            <consortium name="RefSeq"/>
        </authorList>
    </citation>
    <scope>IDENTIFICATION</scope>
    <source>
        <tissue evidence="11">Blood</tissue>
    </source>
</reference>
<evidence type="ECO:0000313" key="9">
    <source>
        <dbReference type="EMBL" id="AHH40043.1"/>
    </source>
</evidence>
<sequence length="262" mass="29406">MLLRTGFLIFLVSALSAFETEQYAPAIRKTRFSVSSPSEVVRCVNSAPQVGCSTFSCLENSTCDTDGMHDICTIFLHAAAVFNTEGKTFFKESIKCITNGITSKVFQTIRRCGTFQKMITEVQEECYKKLDICAVARSNSDAIGEVVQVPRHFPNRYYSTLLQSLMDCDEETVEVVRSGLVARLDPDMLTLFQLLQKKPCPQDLGHGTTGMDGLEGFRWPMGAPMFKIQPDLHSREPNHLFAKKRSVEDKIPNTKMLNTLKK</sequence>
<evidence type="ECO:0000256" key="6">
    <source>
        <dbReference type="ARBA" id="ARBA00023157"/>
    </source>
</evidence>
<dbReference type="GeneID" id="108276574"/>
<accession>W5UDK0</accession>
<dbReference type="GO" id="GO:0006874">
    <property type="term" value="P:intracellular calcium ion homeostasis"/>
    <property type="evidence" value="ECO:0007669"/>
    <property type="project" value="UniProtKB-UniRule"/>
</dbReference>
<evidence type="ECO:0000256" key="8">
    <source>
        <dbReference type="SAM" id="SignalP"/>
    </source>
</evidence>
<dbReference type="PANTHER" id="PTHR11245:SF7">
    <property type="entry name" value="STANNIOCALCIN"/>
    <property type="match status" value="1"/>
</dbReference>
<evidence type="ECO:0000256" key="4">
    <source>
        <dbReference type="ARBA" id="ARBA00017831"/>
    </source>
</evidence>
<keyword evidence="10" id="KW-1185">Reference proteome</keyword>
<dbReference type="GeneTree" id="ENSGT00390000005989"/>
<dbReference type="Pfam" id="PF03298">
    <property type="entry name" value="Stanniocalcin"/>
    <property type="match status" value="1"/>
</dbReference>
<dbReference type="OMA" id="IFQTMIA"/>
<reference evidence="9" key="1">
    <citation type="journal article" date="2012" name="BMC Genomics">
        <title>Efficient assembly and annotation of the transcriptome of catfish by RNA-Seq analysis of a doubled haploid homozygote.</title>
        <authorList>
            <person name="Liu S."/>
            <person name="Zhang Y."/>
            <person name="Zhou Z."/>
            <person name="Waldbieser G."/>
            <person name="Sun F."/>
            <person name="Lu J."/>
            <person name="Zhang J."/>
            <person name="Jiang Y."/>
            <person name="Zhang H."/>
            <person name="Wang X."/>
            <person name="Rajendran K.V."/>
            <person name="Khoo L."/>
            <person name="Kucuktas H."/>
            <person name="Peatman E."/>
            <person name="Liu Z."/>
        </authorList>
    </citation>
    <scope>NUCLEOTIDE SEQUENCE</scope>
    <source>
        <tissue evidence="9">Mixed</tissue>
    </source>
</reference>
<dbReference type="KEGG" id="ipu:108276574"/>
<dbReference type="RefSeq" id="XP_017343843.1">
    <property type="nucleotide sequence ID" value="XM_017488354.3"/>
</dbReference>
<dbReference type="AlphaFoldDB" id="W5UDK0"/>
<comment type="subunit">
    <text evidence="3 7">Homodimer; disulfide-linked.</text>
</comment>
<reference evidence="10" key="2">
    <citation type="journal article" date="2016" name="Nat. Commun.">
        <title>The channel catfish genome sequence provides insights into the evolution of scale formation in teleosts.</title>
        <authorList>
            <person name="Liu Z."/>
            <person name="Liu S."/>
            <person name="Yao J."/>
            <person name="Bao L."/>
            <person name="Zhang J."/>
            <person name="Li Y."/>
            <person name="Jiang C."/>
            <person name="Sun L."/>
            <person name="Wang R."/>
            <person name="Zhang Y."/>
            <person name="Zhou T."/>
            <person name="Zeng Q."/>
            <person name="Fu Q."/>
            <person name="Gao S."/>
            <person name="Li N."/>
            <person name="Koren S."/>
            <person name="Jiang Y."/>
            <person name="Zimin A."/>
            <person name="Xu P."/>
            <person name="Phillippy A.M."/>
            <person name="Geng X."/>
            <person name="Song L."/>
            <person name="Sun F."/>
            <person name="Li C."/>
            <person name="Wang X."/>
            <person name="Chen A."/>
            <person name="Jin Y."/>
            <person name="Yuan Z."/>
            <person name="Yang Y."/>
            <person name="Tan S."/>
            <person name="Peatman E."/>
            <person name="Lu J."/>
            <person name="Qin Z."/>
            <person name="Dunham R."/>
            <person name="Li Z."/>
            <person name="Sonstegard T."/>
            <person name="Feng J."/>
            <person name="Danzmann R.G."/>
            <person name="Schroeder S."/>
            <person name="Scheffler B."/>
            <person name="Duke M.V."/>
            <person name="Ballard L."/>
            <person name="Kucuktas H."/>
            <person name="Kaltenboeck L."/>
            <person name="Liu H."/>
            <person name="Armbruster J."/>
            <person name="Xie Y."/>
            <person name="Kirby M.L."/>
            <person name="Tian Y."/>
            <person name="Flanagan M.E."/>
            <person name="Mu W."/>
            <person name="Waldbieser G.C."/>
        </authorList>
    </citation>
    <scope>NUCLEOTIDE SEQUENCE [LARGE SCALE GENOMIC DNA]</scope>
    <source>
        <strain evidence="10">SDA103</strain>
    </source>
</reference>
<dbReference type="Proteomes" id="UP000221080">
    <property type="component" value="Chromosome 16"/>
</dbReference>
<dbReference type="GO" id="GO:0005179">
    <property type="term" value="F:hormone activity"/>
    <property type="evidence" value="ECO:0007669"/>
    <property type="project" value="UniProtKB-KW"/>
</dbReference>
<protein>
    <recommendedName>
        <fullName evidence="4 7">Stanniocalcin</fullName>
        <shortName evidence="7">STC</shortName>
    </recommendedName>
    <alternativeName>
        <fullName evidence="7">Corpuscles of Stannius protein</fullName>
    </alternativeName>
</protein>
<dbReference type="EMBL" id="JT412910">
    <property type="protein sequence ID" value="AHH40043.1"/>
    <property type="molecule type" value="mRNA"/>
</dbReference>
<keyword evidence="7" id="KW-0964">Secreted</keyword>
<dbReference type="STRING" id="7998.ENSIPUP00000012997"/>
<organism evidence="9">
    <name type="scientific">Ictalurus punctatus</name>
    <name type="common">Channel catfish</name>
    <name type="synonym">Silurus punctatus</name>
    <dbReference type="NCBI Taxonomy" id="7998"/>
    <lineage>
        <taxon>Eukaryota</taxon>
        <taxon>Metazoa</taxon>
        <taxon>Chordata</taxon>
        <taxon>Craniata</taxon>
        <taxon>Vertebrata</taxon>
        <taxon>Euteleostomi</taxon>
        <taxon>Actinopterygii</taxon>
        <taxon>Neopterygii</taxon>
        <taxon>Teleostei</taxon>
        <taxon>Ostariophysi</taxon>
        <taxon>Siluriformes</taxon>
        <taxon>Ictaluridae</taxon>
        <taxon>Ictalurus</taxon>
    </lineage>
</organism>
<gene>
    <name evidence="9" type="primary">stc</name>
    <name evidence="11" type="synonym">stc1l</name>
</gene>
<dbReference type="InterPro" id="IPR004978">
    <property type="entry name" value="Stanniocalcin"/>
</dbReference>
<proteinExistence type="evidence at transcript level"/>
<evidence type="ECO:0000313" key="11">
    <source>
        <dbReference type="RefSeq" id="XP_017343843.1"/>
    </source>
</evidence>
<dbReference type="OrthoDB" id="10025265at2759"/>
<dbReference type="GO" id="GO:0005615">
    <property type="term" value="C:extracellular space"/>
    <property type="evidence" value="ECO:0007669"/>
    <property type="project" value="UniProtKB-UniRule"/>
</dbReference>
<evidence type="ECO:0000256" key="5">
    <source>
        <dbReference type="ARBA" id="ARBA00022702"/>
    </source>
</evidence>
<evidence type="ECO:0000256" key="1">
    <source>
        <dbReference type="ARBA" id="ARBA00003962"/>
    </source>
</evidence>
<evidence type="ECO:0000313" key="10">
    <source>
        <dbReference type="Proteomes" id="UP000221080"/>
    </source>
</evidence>
<comment type="subcellular location">
    <subcellularLocation>
        <location evidence="7">Secreted</location>
    </subcellularLocation>
</comment>
<evidence type="ECO:0000256" key="7">
    <source>
        <dbReference type="RuleBase" id="RU369112"/>
    </source>
</evidence>
<evidence type="ECO:0000256" key="3">
    <source>
        <dbReference type="ARBA" id="ARBA00011748"/>
    </source>
</evidence>
<comment type="similarity">
    <text evidence="2 7">Belongs to the stanniocalcin family.</text>
</comment>
<feature type="chain" id="PRO_5013540184" description="Stanniocalcin" evidence="8">
    <location>
        <begin position="18"/>
        <end position="262"/>
    </location>
</feature>
<evidence type="ECO:0000256" key="2">
    <source>
        <dbReference type="ARBA" id="ARBA00008693"/>
    </source>
</evidence>
<keyword evidence="5" id="KW-0372">Hormone</keyword>
<dbReference type="CTD" id="393511"/>